<reference evidence="1" key="1">
    <citation type="submission" date="2014-09" db="EMBL/GenBank/DDBJ databases">
        <authorList>
            <person name="Magalhaes I.L.F."/>
            <person name="Oliveira U."/>
            <person name="Santos F.R."/>
            <person name="Vidigal T.H.D.A."/>
            <person name="Brescovit A.D."/>
            <person name="Santos A.J."/>
        </authorList>
    </citation>
    <scope>NUCLEOTIDE SEQUENCE</scope>
    <source>
        <tissue evidence="1">Shoot tissue taken approximately 20 cm above the soil surface</tissue>
    </source>
</reference>
<organism evidence="1">
    <name type="scientific">Arundo donax</name>
    <name type="common">Giant reed</name>
    <name type="synonym">Donax arundinaceus</name>
    <dbReference type="NCBI Taxonomy" id="35708"/>
    <lineage>
        <taxon>Eukaryota</taxon>
        <taxon>Viridiplantae</taxon>
        <taxon>Streptophyta</taxon>
        <taxon>Embryophyta</taxon>
        <taxon>Tracheophyta</taxon>
        <taxon>Spermatophyta</taxon>
        <taxon>Magnoliopsida</taxon>
        <taxon>Liliopsida</taxon>
        <taxon>Poales</taxon>
        <taxon>Poaceae</taxon>
        <taxon>PACMAD clade</taxon>
        <taxon>Arundinoideae</taxon>
        <taxon>Arundineae</taxon>
        <taxon>Arundo</taxon>
    </lineage>
</organism>
<evidence type="ECO:0000313" key="1">
    <source>
        <dbReference type="EMBL" id="JAD60700.1"/>
    </source>
</evidence>
<reference evidence="1" key="2">
    <citation type="journal article" date="2015" name="Data Brief">
        <title>Shoot transcriptome of the giant reed, Arundo donax.</title>
        <authorList>
            <person name="Barrero R.A."/>
            <person name="Guerrero F.D."/>
            <person name="Moolhuijzen P."/>
            <person name="Goolsby J.A."/>
            <person name="Tidwell J."/>
            <person name="Bellgard S.E."/>
            <person name="Bellgard M.I."/>
        </authorList>
    </citation>
    <scope>NUCLEOTIDE SEQUENCE</scope>
    <source>
        <tissue evidence="1">Shoot tissue taken approximately 20 cm above the soil surface</tissue>
    </source>
</reference>
<dbReference type="AlphaFoldDB" id="A0A0A9BHK9"/>
<accession>A0A0A9BHK9</accession>
<sequence length="46" mass="5447">MSNFVLMYNLLLTNLVDHTPLVFVQLEPLDMHWLIQYCLLQLVVKS</sequence>
<protein>
    <submittedName>
        <fullName evidence="1">Uncharacterized protein</fullName>
    </submittedName>
</protein>
<name>A0A0A9BHK9_ARUDO</name>
<proteinExistence type="predicted"/>
<dbReference type="EMBL" id="GBRH01237195">
    <property type="protein sequence ID" value="JAD60700.1"/>
    <property type="molecule type" value="Transcribed_RNA"/>
</dbReference>